<dbReference type="EMBL" id="JAVDQA010000008">
    <property type="protein sequence ID" value="MDR6301782.1"/>
    <property type="molecule type" value="Genomic_DNA"/>
</dbReference>
<sequence length="88" mass="10423">MNVTKSRKNFALDVEDSLAQRLLSAGQSFLAAFQIQENKPRSFCYFFQQWEKVKEWSLVIFTILIEKLKLDLFSVSAEHRLKCIFFQQ</sequence>
<reference evidence="1 2" key="1">
    <citation type="submission" date="2023-07" db="EMBL/GenBank/DDBJ databases">
        <title>Genomic Encyclopedia of Type Strains, Phase IV (KMG-IV): sequencing the most valuable type-strain genomes for metagenomic binning, comparative biology and taxonomic classification.</title>
        <authorList>
            <person name="Goeker M."/>
        </authorList>
    </citation>
    <scope>NUCLEOTIDE SEQUENCE [LARGE SCALE GENOMIC DNA]</scope>
    <source>
        <strain evidence="1 2">DSM 102814</strain>
    </source>
</reference>
<evidence type="ECO:0000313" key="1">
    <source>
        <dbReference type="EMBL" id="MDR6301782.1"/>
    </source>
</evidence>
<comment type="caution">
    <text evidence="1">The sequence shown here is derived from an EMBL/GenBank/DDBJ whole genome shotgun (WGS) entry which is preliminary data.</text>
</comment>
<dbReference type="RefSeq" id="WP_309729505.1">
    <property type="nucleotide sequence ID" value="NZ_JAVDQA010000008.1"/>
</dbReference>
<dbReference type="Proteomes" id="UP001257659">
    <property type="component" value="Unassembled WGS sequence"/>
</dbReference>
<gene>
    <name evidence="1" type="ORF">GGR31_002454</name>
</gene>
<evidence type="ECO:0000313" key="2">
    <source>
        <dbReference type="Proteomes" id="UP001257659"/>
    </source>
</evidence>
<organism evidence="1 2">
    <name type="scientific">Mesonia maritima</name>
    <dbReference type="NCBI Taxonomy" id="1793873"/>
    <lineage>
        <taxon>Bacteria</taxon>
        <taxon>Pseudomonadati</taxon>
        <taxon>Bacteroidota</taxon>
        <taxon>Flavobacteriia</taxon>
        <taxon>Flavobacteriales</taxon>
        <taxon>Flavobacteriaceae</taxon>
        <taxon>Mesonia</taxon>
    </lineage>
</organism>
<keyword evidence="2" id="KW-1185">Reference proteome</keyword>
<protein>
    <submittedName>
        <fullName evidence="1">Uncharacterized protein</fullName>
    </submittedName>
</protein>
<proteinExistence type="predicted"/>
<name>A0ABU1K9R0_9FLAO</name>
<accession>A0ABU1K9R0</accession>